<reference evidence="5" key="1">
    <citation type="submission" date="2016-12" db="EMBL/GenBank/DDBJ databases">
        <title>Draft Genome Sequences od Carboxydothermus pertinax and islandicus, Hydrogenogenic Carboxydotrophic Bacteria.</title>
        <authorList>
            <person name="Fukuyama Y."/>
            <person name="Ohmae K."/>
            <person name="Yoneda Y."/>
            <person name="Yoshida T."/>
            <person name="Sako Y."/>
        </authorList>
    </citation>
    <scope>NUCLEOTIDE SEQUENCE [LARGE SCALE GENOMIC DNA]</scope>
    <source>
        <strain evidence="5">SET</strain>
    </source>
</reference>
<dbReference type="GO" id="GO:0016787">
    <property type="term" value="F:hydrolase activity"/>
    <property type="evidence" value="ECO:0007669"/>
    <property type="project" value="UniProtKB-UniRule"/>
</dbReference>
<dbReference type="PANTHER" id="PTHR11124">
    <property type="entry name" value="VACUOLAR SORTING PROTEIN VPS29"/>
    <property type="match status" value="1"/>
</dbReference>
<dbReference type="InterPro" id="IPR029052">
    <property type="entry name" value="Metallo-depent_PP-like"/>
</dbReference>
<dbReference type="GO" id="GO:0046872">
    <property type="term" value="F:metal ion binding"/>
    <property type="evidence" value="ECO:0007669"/>
    <property type="project" value="UniProtKB-KW"/>
</dbReference>
<accession>A0A1L8D1J5</accession>
<evidence type="ECO:0000256" key="2">
    <source>
        <dbReference type="RuleBase" id="RU362039"/>
    </source>
</evidence>
<sequence length="181" mass="20426">MAIGVISDLHGSLQRFIKAYEFLKDTEFILCAGDVLYHGPRNPLPEGYDPAGLAKYLKSIKQKIYIARGNCDAEVDETFLGIPFFSPFFLTEYRGKKLLVVHDLEKLKEKYLELADIVIHGHSHVWQIEKFPNYILVNPGSPSLPKGFEPVPTIAIIDRDIKIIDIVTGNIVKTSGDLRKE</sequence>
<evidence type="ECO:0000313" key="5">
    <source>
        <dbReference type="Proteomes" id="UP000187338"/>
    </source>
</evidence>
<dbReference type="Proteomes" id="UP000187338">
    <property type="component" value="Unassembled WGS sequence"/>
</dbReference>
<dbReference type="EC" id="3.1.4.-" evidence="2"/>
<evidence type="ECO:0000259" key="3">
    <source>
        <dbReference type="Pfam" id="PF12850"/>
    </source>
</evidence>
<dbReference type="OrthoDB" id="9800565at2"/>
<dbReference type="SUPFAM" id="SSF56300">
    <property type="entry name" value="Metallo-dependent phosphatases"/>
    <property type="match status" value="1"/>
</dbReference>
<dbReference type="STRING" id="661089.ciss_09460"/>
<evidence type="ECO:0000313" key="4">
    <source>
        <dbReference type="EMBL" id="GAV25013.1"/>
    </source>
</evidence>
<dbReference type="RefSeq" id="WP_075865183.1">
    <property type="nucleotide sequence ID" value="NZ_BDJL01000030.1"/>
</dbReference>
<comment type="similarity">
    <text evidence="1 2">Belongs to the metallophosphoesterase superfamily. YfcE family.</text>
</comment>
<comment type="caution">
    <text evidence="4">The sequence shown here is derived from an EMBL/GenBank/DDBJ whole genome shotgun (WGS) entry which is preliminary data.</text>
</comment>
<proteinExistence type="inferred from homology"/>
<evidence type="ECO:0000256" key="1">
    <source>
        <dbReference type="ARBA" id="ARBA00008950"/>
    </source>
</evidence>
<keyword evidence="2" id="KW-0479">Metal-binding</keyword>
<keyword evidence="5" id="KW-1185">Reference proteome</keyword>
<protein>
    <recommendedName>
        <fullName evidence="2">Phosphoesterase</fullName>
        <ecNumber evidence="2">3.1.4.-</ecNumber>
    </recommendedName>
</protein>
<dbReference type="Gene3D" id="3.60.21.10">
    <property type="match status" value="1"/>
</dbReference>
<feature type="domain" description="Calcineurin-like phosphoesterase" evidence="3">
    <location>
        <begin position="1"/>
        <end position="158"/>
    </location>
</feature>
<dbReference type="InterPro" id="IPR000979">
    <property type="entry name" value="Phosphodiesterase_MJ0936/Vps29"/>
</dbReference>
<dbReference type="AlphaFoldDB" id="A0A1L8D1J5"/>
<dbReference type="EMBL" id="BDJL01000030">
    <property type="protein sequence ID" value="GAV25013.1"/>
    <property type="molecule type" value="Genomic_DNA"/>
</dbReference>
<comment type="cofactor">
    <cofactor evidence="2">
        <name>a divalent metal cation</name>
        <dbReference type="ChEBI" id="CHEBI:60240"/>
    </cofactor>
</comment>
<dbReference type="NCBIfam" id="NF006988">
    <property type="entry name" value="PRK09453.1"/>
    <property type="match status" value="1"/>
</dbReference>
<gene>
    <name evidence="4" type="ORF">ciss_09460</name>
</gene>
<dbReference type="InterPro" id="IPR024654">
    <property type="entry name" value="Calcineurin-like_PHP_lpxH"/>
</dbReference>
<dbReference type="Pfam" id="PF12850">
    <property type="entry name" value="Metallophos_2"/>
    <property type="match status" value="1"/>
</dbReference>
<organism evidence="4 5">
    <name type="scientific">Carboxydothermus islandicus</name>
    <dbReference type="NCBI Taxonomy" id="661089"/>
    <lineage>
        <taxon>Bacteria</taxon>
        <taxon>Bacillati</taxon>
        <taxon>Bacillota</taxon>
        <taxon>Clostridia</taxon>
        <taxon>Thermoanaerobacterales</taxon>
        <taxon>Thermoanaerobacteraceae</taxon>
        <taxon>Carboxydothermus</taxon>
    </lineage>
</organism>
<dbReference type="NCBIfam" id="TIGR00040">
    <property type="entry name" value="yfcE"/>
    <property type="match status" value="1"/>
</dbReference>
<name>A0A1L8D1J5_9THEO</name>